<evidence type="ECO:0000256" key="3">
    <source>
        <dbReference type="ARBA" id="ARBA00022692"/>
    </source>
</evidence>
<feature type="transmembrane region" description="Helical" evidence="7">
    <location>
        <begin position="48"/>
        <end position="73"/>
    </location>
</feature>
<feature type="domain" description="THH1/TOM1/TOM3" evidence="8">
    <location>
        <begin position="58"/>
        <end position="224"/>
    </location>
</feature>
<dbReference type="OrthoDB" id="19798at2759"/>
<gene>
    <name evidence="9" type="ORF">Vbra_12952</name>
</gene>
<evidence type="ECO:0000256" key="4">
    <source>
        <dbReference type="ARBA" id="ARBA00022989"/>
    </source>
</evidence>
<keyword evidence="3 7" id="KW-0812">Transmembrane</keyword>
<feature type="transmembrane region" description="Helical" evidence="7">
    <location>
        <begin position="129"/>
        <end position="153"/>
    </location>
</feature>
<comment type="similarity">
    <text evidence="2">Belongs to the plant tobamovirus multiplication TOM1 protein family.</text>
</comment>
<evidence type="ECO:0000256" key="7">
    <source>
        <dbReference type="SAM" id="Phobius"/>
    </source>
</evidence>
<dbReference type="AlphaFoldDB" id="A0A0G4ER92"/>
<feature type="transmembrane region" description="Helical" evidence="7">
    <location>
        <begin position="94"/>
        <end position="117"/>
    </location>
</feature>
<comment type="subcellular location">
    <subcellularLocation>
        <location evidence="1">Endomembrane system</location>
        <topology evidence="1">Multi-pass membrane protein</topology>
    </subcellularLocation>
</comment>
<evidence type="ECO:0000256" key="2">
    <source>
        <dbReference type="ARBA" id="ARBA00006779"/>
    </source>
</evidence>
<protein>
    <recommendedName>
        <fullName evidence="8">THH1/TOM1/TOM3 domain-containing protein</fullName>
    </recommendedName>
</protein>
<dbReference type="PhylomeDB" id="A0A0G4ER92"/>
<name>A0A0G4ER92_VITBC</name>
<dbReference type="InParanoid" id="A0A0G4ER92"/>
<dbReference type="EMBL" id="CDMY01000298">
    <property type="protein sequence ID" value="CEM00768.1"/>
    <property type="molecule type" value="Genomic_DNA"/>
</dbReference>
<feature type="transmembrane region" description="Helical" evidence="7">
    <location>
        <begin position="202"/>
        <end position="221"/>
    </location>
</feature>
<sequence length="253" mass="27834">MSWVAYGAELLLAEPKGKQAPAPAPIPPPESGGGEEGKGGFINNDDDAIYVVYAEIALFLLVAFLNMQLLSIFRVSPSRDQGQPVSLTGGKTRNFFVSLLFLANFFRAFSLGLQLVLMSSISQASLMTWFTYLFRSLPSLIFLSTYSVLIYFWAQVYQAATLVSTPLLRPTFIFVNIAVYCIYAVITVLTLLLHAYEEYRTYSIFLIGVIYLAVSVGFFVYGMKDGGTHVVPAEAALRPAADDGETPKPKGHR</sequence>
<evidence type="ECO:0000256" key="6">
    <source>
        <dbReference type="SAM" id="MobiDB-lite"/>
    </source>
</evidence>
<dbReference type="FunCoup" id="A0A0G4ER92">
    <property type="interactions" value="2"/>
</dbReference>
<dbReference type="Pfam" id="PF06454">
    <property type="entry name" value="THH1_TOM1-3_dom"/>
    <property type="match status" value="1"/>
</dbReference>
<dbReference type="PANTHER" id="PTHR31142:SF3">
    <property type="entry name" value="THH1_TOM1_TOM3 DOMAIN-CONTAINING PROTEIN"/>
    <property type="match status" value="1"/>
</dbReference>
<dbReference type="InterPro" id="IPR040226">
    <property type="entry name" value="THH1/TOM1/TOM3"/>
</dbReference>
<dbReference type="PANTHER" id="PTHR31142">
    <property type="entry name" value="TOBAMOVIRUS MULTIPLICATION PROTEIN 1-LIKE ISOFORM X1"/>
    <property type="match status" value="1"/>
</dbReference>
<organism evidence="9 10">
    <name type="scientific">Vitrella brassicaformis (strain CCMP3155)</name>
    <dbReference type="NCBI Taxonomy" id="1169540"/>
    <lineage>
        <taxon>Eukaryota</taxon>
        <taxon>Sar</taxon>
        <taxon>Alveolata</taxon>
        <taxon>Colpodellida</taxon>
        <taxon>Vitrellaceae</taxon>
        <taxon>Vitrella</taxon>
    </lineage>
</organism>
<evidence type="ECO:0000259" key="8">
    <source>
        <dbReference type="Pfam" id="PF06454"/>
    </source>
</evidence>
<evidence type="ECO:0000313" key="9">
    <source>
        <dbReference type="EMBL" id="CEM00768.1"/>
    </source>
</evidence>
<dbReference type="GO" id="GO:0012505">
    <property type="term" value="C:endomembrane system"/>
    <property type="evidence" value="ECO:0007669"/>
    <property type="project" value="UniProtKB-SubCell"/>
</dbReference>
<feature type="region of interest" description="Disordered" evidence="6">
    <location>
        <begin position="17"/>
        <end position="38"/>
    </location>
</feature>
<dbReference type="InterPro" id="IPR009457">
    <property type="entry name" value="THH1/TOM1/TOM3_dom"/>
</dbReference>
<reference evidence="9 10" key="1">
    <citation type="submission" date="2014-11" db="EMBL/GenBank/DDBJ databases">
        <authorList>
            <person name="Zhu J."/>
            <person name="Qi W."/>
            <person name="Song R."/>
        </authorList>
    </citation>
    <scope>NUCLEOTIDE SEQUENCE [LARGE SCALE GENOMIC DNA]</scope>
</reference>
<feature type="transmembrane region" description="Helical" evidence="7">
    <location>
        <begin position="173"/>
        <end position="196"/>
    </location>
</feature>
<evidence type="ECO:0000313" key="10">
    <source>
        <dbReference type="Proteomes" id="UP000041254"/>
    </source>
</evidence>
<accession>A0A0G4ER92</accession>
<dbReference type="Proteomes" id="UP000041254">
    <property type="component" value="Unassembled WGS sequence"/>
</dbReference>
<keyword evidence="5 7" id="KW-0472">Membrane</keyword>
<evidence type="ECO:0000256" key="5">
    <source>
        <dbReference type="ARBA" id="ARBA00023136"/>
    </source>
</evidence>
<evidence type="ECO:0000256" key="1">
    <source>
        <dbReference type="ARBA" id="ARBA00004127"/>
    </source>
</evidence>
<proteinExistence type="inferred from homology"/>
<keyword evidence="10" id="KW-1185">Reference proteome</keyword>
<keyword evidence="4 7" id="KW-1133">Transmembrane helix</keyword>
<dbReference type="VEuPathDB" id="CryptoDB:Vbra_12952"/>